<comment type="caution">
    <text evidence="1">The sequence shown here is derived from an EMBL/GenBank/DDBJ whole genome shotgun (WGS) entry which is preliminary data.</text>
</comment>
<sequence length="113" mass="13066">MYVDDLITGANDTRGTLKLLQGAKEIMRKASMNLPKCVTNDRNLVKVFEKENYDIYPILNDSNVRKLKVLGIQGDYQDDSLSIETVWVTEFLKRKKNTKRFILQTALKIMLII</sequence>
<accession>A0A8X6NCP9</accession>
<proteinExistence type="predicted"/>
<dbReference type="AlphaFoldDB" id="A0A8X6NCP9"/>
<gene>
    <name evidence="1" type="ORF">NPIL_646841</name>
</gene>
<name>A0A8X6NCP9_NEPPI</name>
<evidence type="ECO:0000313" key="2">
    <source>
        <dbReference type="Proteomes" id="UP000887013"/>
    </source>
</evidence>
<organism evidence="1 2">
    <name type="scientific">Nephila pilipes</name>
    <name type="common">Giant wood spider</name>
    <name type="synonym">Nephila maculata</name>
    <dbReference type="NCBI Taxonomy" id="299642"/>
    <lineage>
        <taxon>Eukaryota</taxon>
        <taxon>Metazoa</taxon>
        <taxon>Ecdysozoa</taxon>
        <taxon>Arthropoda</taxon>
        <taxon>Chelicerata</taxon>
        <taxon>Arachnida</taxon>
        <taxon>Araneae</taxon>
        <taxon>Araneomorphae</taxon>
        <taxon>Entelegynae</taxon>
        <taxon>Araneoidea</taxon>
        <taxon>Nephilidae</taxon>
        <taxon>Nephila</taxon>
    </lineage>
</organism>
<keyword evidence="2" id="KW-1185">Reference proteome</keyword>
<evidence type="ECO:0000313" key="1">
    <source>
        <dbReference type="EMBL" id="GFT06623.1"/>
    </source>
</evidence>
<reference evidence="1" key="1">
    <citation type="submission" date="2020-08" db="EMBL/GenBank/DDBJ databases">
        <title>Multicomponent nature underlies the extraordinary mechanical properties of spider dragline silk.</title>
        <authorList>
            <person name="Kono N."/>
            <person name="Nakamura H."/>
            <person name="Mori M."/>
            <person name="Yoshida Y."/>
            <person name="Ohtoshi R."/>
            <person name="Malay A.D."/>
            <person name="Moran D.A.P."/>
            <person name="Tomita M."/>
            <person name="Numata K."/>
            <person name="Arakawa K."/>
        </authorList>
    </citation>
    <scope>NUCLEOTIDE SEQUENCE</scope>
</reference>
<dbReference type="Proteomes" id="UP000887013">
    <property type="component" value="Unassembled WGS sequence"/>
</dbReference>
<dbReference type="EMBL" id="BMAW01056612">
    <property type="protein sequence ID" value="GFT06623.1"/>
    <property type="molecule type" value="Genomic_DNA"/>
</dbReference>
<protein>
    <submittedName>
        <fullName evidence="1">Uncharacterized protein</fullName>
    </submittedName>
</protein>